<proteinExistence type="predicted"/>
<evidence type="ECO:0000313" key="2">
    <source>
        <dbReference type="EMBL" id="KIM76645.1"/>
    </source>
</evidence>
<dbReference type="HOGENOM" id="CLU_027734_0_0_1"/>
<feature type="compositionally biased region" description="Low complexity" evidence="1">
    <location>
        <begin position="94"/>
        <end position="122"/>
    </location>
</feature>
<feature type="region of interest" description="Disordered" evidence="1">
    <location>
        <begin position="31"/>
        <end position="122"/>
    </location>
</feature>
<feature type="region of interest" description="Disordered" evidence="1">
    <location>
        <begin position="323"/>
        <end position="383"/>
    </location>
</feature>
<evidence type="ECO:0000313" key="3">
    <source>
        <dbReference type="Proteomes" id="UP000054166"/>
    </source>
</evidence>
<keyword evidence="3" id="KW-1185">Reference proteome</keyword>
<feature type="compositionally biased region" description="Polar residues" evidence="1">
    <location>
        <begin position="145"/>
        <end position="155"/>
    </location>
</feature>
<feature type="compositionally biased region" description="Pro residues" evidence="1">
    <location>
        <begin position="330"/>
        <end position="362"/>
    </location>
</feature>
<feature type="compositionally biased region" description="Pro residues" evidence="1">
    <location>
        <begin position="160"/>
        <end position="172"/>
    </location>
</feature>
<dbReference type="AlphaFoldDB" id="A0A0C3EVW5"/>
<sequence length="654" mass="69663">MLKENAFTSILRILHRHSPHTLSSSFLPAPLLPTSAPNQNTSPPEAPETEVFASATTPTPTPTMSSVALPLSTSTSVSPTKTMKAGLTIPSPPLWSSSTSTLNSSTPTQDSTSRLLPIPSSTSSTLTAVSYSVAAPATELESEPETVQSPMTSQSLNTTPKPPAPPPPPLTLPLPLSLPLGTLPYPEWRIRTVNNLASVVEGEAEGEGEVVRRGSVGCGYGFEEVESGEGDTKEEEVNDDDVSDLEWEGWARDLERQCRVRVAEEKEEEERRRKLGGMRIKVDNQPTTRSWVVVAPSPKAAKLEQISQPLTFATPFEQATFASPFDVSDRPPPTPLSPLPISPPSPPSLTPPPSLSPPPPTPIDLNAPEHHGTMAGAHYNRQYHPYTFQRRSISPLLSGEVGAGAGEQGDEQAALPLSPTSPVSTLPPRMTHTITSTVSVGLGNGEVADGGSARRRSATISVQSRLLRKRDKEKDKDKGKGKGKRRENEQERKRAVEQDDKTTLKAGTSSKDPKKAKFAAGFADPAATSILSSSADPRLDRHWLTQSIKGVVPDPQRPSSSTTLRHARSQSNLQRGTSRCGETASNGSTSPSSSSLSTREPTIQDPGTSATAPPAAPSGGKKRSKIVRGVSVHAERFVRGLDSALDFVDGRAGS</sequence>
<feature type="region of interest" description="Disordered" evidence="1">
    <location>
        <begin position="136"/>
        <end position="173"/>
    </location>
</feature>
<dbReference type="EMBL" id="KN833033">
    <property type="protein sequence ID" value="KIM76645.1"/>
    <property type="molecule type" value="Genomic_DNA"/>
</dbReference>
<dbReference type="Proteomes" id="UP000054166">
    <property type="component" value="Unassembled WGS sequence"/>
</dbReference>
<feature type="compositionally biased region" description="Low complexity" evidence="1">
    <location>
        <begin position="583"/>
        <end position="598"/>
    </location>
</feature>
<feature type="compositionally biased region" description="Polar residues" evidence="1">
    <location>
        <begin position="557"/>
        <end position="577"/>
    </location>
</feature>
<gene>
    <name evidence="2" type="ORF">PILCRDRAFT_12687</name>
</gene>
<protein>
    <submittedName>
        <fullName evidence="2">Uncharacterized protein</fullName>
    </submittedName>
</protein>
<feature type="compositionally biased region" description="Low complexity" evidence="1">
    <location>
        <begin position="56"/>
        <end position="79"/>
    </location>
</feature>
<organism evidence="2 3">
    <name type="scientific">Piloderma croceum (strain F 1598)</name>
    <dbReference type="NCBI Taxonomy" id="765440"/>
    <lineage>
        <taxon>Eukaryota</taxon>
        <taxon>Fungi</taxon>
        <taxon>Dikarya</taxon>
        <taxon>Basidiomycota</taxon>
        <taxon>Agaricomycotina</taxon>
        <taxon>Agaricomycetes</taxon>
        <taxon>Agaricomycetidae</taxon>
        <taxon>Atheliales</taxon>
        <taxon>Atheliaceae</taxon>
        <taxon>Piloderma</taxon>
    </lineage>
</organism>
<feature type="region of interest" description="Disordered" evidence="1">
    <location>
        <begin position="398"/>
        <end position="628"/>
    </location>
</feature>
<feature type="compositionally biased region" description="Low complexity" evidence="1">
    <location>
        <begin position="606"/>
        <end position="619"/>
    </location>
</feature>
<evidence type="ECO:0000256" key="1">
    <source>
        <dbReference type="SAM" id="MobiDB-lite"/>
    </source>
</evidence>
<dbReference type="PANTHER" id="PTHR48125">
    <property type="entry name" value="LP07818P1"/>
    <property type="match status" value="1"/>
</dbReference>
<feature type="region of interest" description="Disordered" evidence="1">
    <location>
        <begin position="223"/>
        <end position="243"/>
    </location>
</feature>
<dbReference type="PANTHER" id="PTHR48125:SF12">
    <property type="entry name" value="AT HOOK TRANSCRIPTION FACTOR FAMILY-RELATED"/>
    <property type="match status" value="1"/>
</dbReference>
<feature type="compositionally biased region" description="Basic and acidic residues" evidence="1">
    <location>
        <begin position="470"/>
        <end position="503"/>
    </location>
</feature>
<dbReference type="InParanoid" id="A0A0C3EVW5"/>
<reference evidence="2 3" key="1">
    <citation type="submission" date="2014-04" db="EMBL/GenBank/DDBJ databases">
        <authorList>
            <consortium name="DOE Joint Genome Institute"/>
            <person name="Kuo A."/>
            <person name="Tarkka M."/>
            <person name="Buscot F."/>
            <person name="Kohler A."/>
            <person name="Nagy L.G."/>
            <person name="Floudas D."/>
            <person name="Copeland A."/>
            <person name="Barry K.W."/>
            <person name="Cichocki N."/>
            <person name="Veneault-Fourrey C."/>
            <person name="LaButti K."/>
            <person name="Lindquist E.A."/>
            <person name="Lipzen A."/>
            <person name="Lundell T."/>
            <person name="Morin E."/>
            <person name="Murat C."/>
            <person name="Sun H."/>
            <person name="Tunlid A."/>
            <person name="Henrissat B."/>
            <person name="Grigoriev I.V."/>
            <person name="Hibbett D.S."/>
            <person name="Martin F."/>
            <person name="Nordberg H.P."/>
            <person name="Cantor M.N."/>
            <person name="Hua S.X."/>
        </authorList>
    </citation>
    <scope>NUCLEOTIDE SEQUENCE [LARGE SCALE GENOMIC DNA]</scope>
    <source>
        <strain evidence="2 3">F 1598</strain>
    </source>
</reference>
<feature type="compositionally biased region" description="Low complexity" evidence="1">
    <location>
        <begin position="518"/>
        <end position="527"/>
    </location>
</feature>
<accession>A0A0C3EVW5</accession>
<dbReference type="OrthoDB" id="3271143at2759"/>
<reference evidence="3" key="2">
    <citation type="submission" date="2015-01" db="EMBL/GenBank/DDBJ databases">
        <title>Evolutionary Origins and Diversification of the Mycorrhizal Mutualists.</title>
        <authorList>
            <consortium name="DOE Joint Genome Institute"/>
            <consortium name="Mycorrhizal Genomics Consortium"/>
            <person name="Kohler A."/>
            <person name="Kuo A."/>
            <person name="Nagy L.G."/>
            <person name="Floudas D."/>
            <person name="Copeland A."/>
            <person name="Barry K.W."/>
            <person name="Cichocki N."/>
            <person name="Veneault-Fourrey C."/>
            <person name="LaButti K."/>
            <person name="Lindquist E.A."/>
            <person name="Lipzen A."/>
            <person name="Lundell T."/>
            <person name="Morin E."/>
            <person name="Murat C."/>
            <person name="Riley R."/>
            <person name="Ohm R."/>
            <person name="Sun H."/>
            <person name="Tunlid A."/>
            <person name="Henrissat B."/>
            <person name="Grigoriev I.V."/>
            <person name="Hibbett D.S."/>
            <person name="Martin F."/>
        </authorList>
    </citation>
    <scope>NUCLEOTIDE SEQUENCE [LARGE SCALE GENOMIC DNA]</scope>
    <source>
        <strain evidence="3">F 1598</strain>
    </source>
</reference>
<name>A0A0C3EVW5_PILCF</name>
<feature type="compositionally biased region" description="Low complexity" evidence="1">
    <location>
        <begin position="411"/>
        <end position="428"/>
    </location>
</feature>